<dbReference type="Proteomes" id="UP000886998">
    <property type="component" value="Unassembled WGS sequence"/>
</dbReference>
<sequence>MFSGDPKEYLTFWSIFSKIHDSEELTAIDKFQYLYQSMEPDLKAARLISSFPITAENYPKAIEQLKLRFGREDLLVQIYVRDLLSLVLSIRDTWKLLSELASRGIKLTDVGRDSPPIRVLLGADILGNILTGRIEKKNESLFEEETLAHFKETIRICEDKRYEVALPWLAGHPALYDKYHAAESRLRTATKRLINENYFEAYNNIFKQWESEGIIEAVPIDQLAKEAHYLPHRPVNKPSSNTTKVRPVFDASFKKPGFASLNECLSVGPSLIHKILPLLLRFRFGAIELEQLKSQSIEIMKEGAFELRCWASNDSKEDQDMQMVLGLSWDVVSDELSCKLPSNLDCTQERLATKRVLLSVINSVYDPIGFTAPALLLPKLLMQEAWRGKISWNEVLPQELEHKYRLWEKTMHLMSKCTIPRRVFAENYDDFTLHIFTDASAYAYATCAFLRYDWQHVPGEVNPADLATRCCDWSDLLKSKWWEGPGWLYSDEESWPCFEVSETPDEAFLERCKTVVTNLATGNEVRFGDRFLYFLSYKKILRMTAYVLGFCNNIKRNSPKLVNSLSCEEIQKAEETLIKIMQSEWPSEIHQKYKDTIQFFKENGILKVQTRLILSQDPEDFTHPTVLPDHPLLERLVLHTHRSLMHAGVLTTLAQLREKFWIPKGRRVVRAIL</sequence>
<dbReference type="PANTHER" id="PTHR47331">
    <property type="entry name" value="PHD-TYPE DOMAIN-CONTAINING PROTEIN"/>
    <property type="match status" value="1"/>
</dbReference>
<dbReference type="Pfam" id="PF05380">
    <property type="entry name" value="Peptidase_A17"/>
    <property type="match status" value="1"/>
</dbReference>
<proteinExistence type="predicted"/>
<dbReference type="EMBL" id="BMAV01026212">
    <property type="protein sequence ID" value="GFS48323.1"/>
    <property type="molecule type" value="Genomic_DNA"/>
</dbReference>
<organism evidence="1 2">
    <name type="scientific">Trichonephila inaurata madagascariensis</name>
    <dbReference type="NCBI Taxonomy" id="2747483"/>
    <lineage>
        <taxon>Eukaryota</taxon>
        <taxon>Metazoa</taxon>
        <taxon>Ecdysozoa</taxon>
        <taxon>Arthropoda</taxon>
        <taxon>Chelicerata</taxon>
        <taxon>Arachnida</taxon>
        <taxon>Araneae</taxon>
        <taxon>Araneomorphae</taxon>
        <taxon>Entelegynae</taxon>
        <taxon>Araneoidea</taxon>
        <taxon>Nephilidae</taxon>
        <taxon>Trichonephila</taxon>
        <taxon>Trichonephila inaurata</taxon>
    </lineage>
</organism>
<reference evidence="1" key="1">
    <citation type="submission" date="2020-08" db="EMBL/GenBank/DDBJ databases">
        <title>Multicomponent nature underlies the extraordinary mechanical properties of spider dragline silk.</title>
        <authorList>
            <person name="Kono N."/>
            <person name="Nakamura H."/>
            <person name="Mori M."/>
            <person name="Yoshida Y."/>
            <person name="Ohtoshi R."/>
            <person name="Malay A.D."/>
            <person name="Moran D.A.P."/>
            <person name="Tomita M."/>
            <person name="Numata K."/>
            <person name="Arakawa K."/>
        </authorList>
    </citation>
    <scope>NUCLEOTIDE SEQUENCE</scope>
</reference>
<protein>
    <submittedName>
        <fullName evidence="1">Integrase catalytic domain-containing protein</fullName>
    </submittedName>
</protein>
<evidence type="ECO:0000313" key="1">
    <source>
        <dbReference type="EMBL" id="GFS48323.1"/>
    </source>
</evidence>
<accession>A0A8X6KGX8</accession>
<dbReference type="AlphaFoldDB" id="A0A8X6KGX8"/>
<comment type="caution">
    <text evidence="1">The sequence shown here is derived from an EMBL/GenBank/DDBJ whole genome shotgun (WGS) entry which is preliminary data.</text>
</comment>
<dbReference type="OrthoDB" id="6421597at2759"/>
<name>A0A8X6KGX8_9ARAC</name>
<dbReference type="InterPro" id="IPR008042">
    <property type="entry name" value="Retrotrans_Pao"/>
</dbReference>
<evidence type="ECO:0000313" key="2">
    <source>
        <dbReference type="Proteomes" id="UP000886998"/>
    </source>
</evidence>
<dbReference type="InterPro" id="IPR005312">
    <property type="entry name" value="DUF1759"/>
</dbReference>
<dbReference type="Pfam" id="PF03564">
    <property type="entry name" value="DUF1759"/>
    <property type="match status" value="1"/>
</dbReference>
<gene>
    <name evidence="1" type="primary">AVEN_8673_1</name>
    <name evidence="1" type="ORF">TNIN_73641</name>
</gene>
<keyword evidence="2" id="KW-1185">Reference proteome</keyword>